<dbReference type="InterPro" id="IPR017871">
    <property type="entry name" value="ABC_transporter-like_CS"/>
</dbReference>
<keyword evidence="1" id="KW-0813">Transport</keyword>
<dbReference type="InterPro" id="IPR003593">
    <property type="entry name" value="AAA+_ATPase"/>
</dbReference>
<dbReference type="GO" id="GO:0005524">
    <property type="term" value="F:ATP binding"/>
    <property type="evidence" value="ECO:0007669"/>
    <property type="project" value="UniProtKB-KW"/>
</dbReference>
<evidence type="ECO:0000313" key="6">
    <source>
        <dbReference type="EMBL" id="MCJ8500748.1"/>
    </source>
</evidence>
<dbReference type="SMART" id="SM00382">
    <property type="entry name" value="AAA"/>
    <property type="match status" value="1"/>
</dbReference>
<dbReference type="Gene3D" id="3.40.50.300">
    <property type="entry name" value="P-loop containing nucleotide triphosphate hydrolases"/>
    <property type="match status" value="1"/>
</dbReference>
<dbReference type="AlphaFoldDB" id="A0AA41R3M0"/>
<dbReference type="Proteomes" id="UP001165427">
    <property type="component" value="Unassembled WGS sequence"/>
</dbReference>
<dbReference type="InterPro" id="IPR027417">
    <property type="entry name" value="P-loop_NTPase"/>
</dbReference>
<evidence type="ECO:0000256" key="3">
    <source>
        <dbReference type="ARBA" id="ARBA00022840"/>
    </source>
</evidence>
<sequence length="252" mass="27562">MVDRPHTATTSPETTHHAPDVLLQARNLHKRFRSSDAAIVVLDGLDLTLRPGETLAVVGASGIGKSTLLHILGTLDQPDSGELMFQGEDVLQFGEQRLARFRNRSLGFVFQFHHLLPEFSALENTFMPALIQGLEKGKAVALAIAILDRVGLSARIHHKAADLSGGEQQRVALARALVLKPPLLLADEPTGNLDQHNSDQVHRLLLELNQELGMALVVVTHNTALAACMERQATIVDGRLEYLPLDRLKRNG</sequence>
<evidence type="ECO:0000259" key="5">
    <source>
        <dbReference type="PROSITE" id="PS50893"/>
    </source>
</evidence>
<dbReference type="Pfam" id="PF00005">
    <property type="entry name" value="ABC_tran"/>
    <property type="match status" value="1"/>
</dbReference>
<name>A0AA41R3M0_9BACT</name>
<evidence type="ECO:0000313" key="7">
    <source>
        <dbReference type="Proteomes" id="UP001165427"/>
    </source>
</evidence>
<comment type="similarity">
    <text evidence="4">Belongs to the ABC transporter superfamily. Macrolide exporter (TC 3.A.1.122) family.</text>
</comment>
<comment type="caution">
    <text evidence="6">The sequence shown here is derived from an EMBL/GenBank/DDBJ whole genome shotgun (WGS) entry which is preliminary data.</text>
</comment>
<keyword evidence="2" id="KW-0547">Nucleotide-binding</keyword>
<accession>A0AA41R3M0</accession>
<dbReference type="SUPFAM" id="SSF52540">
    <property type="entry name" value="P-loop containing nucleoside triphosphate hydrolases"/>
    <property type="match status" value="1"/>
</dbReference>
<gene>
    <name evidence="6" type="ORF">MRX98_09215</name>
</gene>
<keyword evidence="3 6" id="KW-0067">ATP-binding</keyword>
<dbReference type="PROSITE" id="PS50893">
    <property type="entry name" value="ABC_TRANSPORTER_2"/>
    <property type="match status" value="1"/>
</dbReference>
<evidence type="ECO:0000256" key="2">
    <source>
        <dbReference type="ARBA" id="ARBA00022741"/>
    </source>
</evidence>
<keyword evidence="7" id="KW-1185">Reference proteome</keyword>
<dbReference type="PANTHER" id="PTHR24220:SF689">
    <property type="entry name" value="LIPOPROTEIN-RELEASING SYSTEM ATP-BINDING PROTEIN LOLD"/>
    <property type="match status" value="1"/>
</dbReference>
<evidence type="ECO:0000256" key="4">
    <source>
        <dbReference type="ARBA" id="ARBA00038388"/>
    </source>
</evidence>
<dbReference type="GO" id="GO:0016887">
    <property type="term" value="F:ATP hydrolysis activity"/>
    <property type="evidence" value="ECO:0007669"/>
    <property type="project" value="InterPro"/>
</dbReference>
<dbReference type="GO" id="GO:0022857">
    <property type="term" value="F:transmembrane transporter activity"/>
    <property type="evidence" value="ECO:0007669"/>
    <property type="project" value="TreeGrafter"/>
</dbReference>
<protein>
    <submittedName>
        <fullName evidence="6">ABC transporter ATP-binding protein</fullName>
    </submittedName>
</protein>
<dbReference type="CDD" id="cd03255">
    <property type="entry name" value="ABC_MJ0796_LolCDE_FtsE"/>
    <property type="match status" value="1"/>
</dbReference>
<organism evidence="6 7">
    <name type="scientific">Desulfatitalea alkaliphila</name>
    <dbReference type="NCBI Taxonomy" id="2929485"/>
    <lineage>
        <taxon>Bacteria</taxon>
        <taxon>Pseudomonadati</taxon>
        <taxon>Thermodesulfobacteriota</taxon>
        <taxon>Desulfobacteria</taxon>
        <taxon>Desulfobacterales</taxon>
        <taxon>Desulfosarcinaceae</taxon>
        <taxon>Desulfatitalea</taxon>
    </lineage>
</organism>
<dbReference type="FunFam" id="3.40.50.300:FF:000032">
    <property type="entry name" value="Export ABC transporter ATP-binding protein"/>
    <property type="match status" value="1"/>
</dbReference>
<dbReference type="PANTHER" id="PTHR24220">
    <property type="entry name" value="IMPORT ATP-BINDING PROTEIN"/>
    <property type="match status" value="1"/>
</dbReference>
<dbReference type="PROSITE" id="PS00211">
    <property type="entry name" value="ABC_TRANSPORTER_1"/>
    <property type="match status" value="1"/>
</dbReference>
<dbReference type="InterPro" id="IPR017911">
    <property type="entry name" value="MacB-like_ATP-bd"/>
</dbReference>
<proteinExistence type="inferred from homology"/>
<dbReference type="RefSeq" id="WP_246906081.1">
    <property type="nucleotide sequence ID" value="NZ_JALJRB010000008.1"/>
</dbReference>
<dbReference type="InterPro" id="IPR015854">
    <property type="entry name" value="ABC_transpr_LolD-like"/>
</dbReference>
<dbReference type="GO" id="GO:0098796">
    <property type="term" value="C:membrane protein complex"/>
    <property type="evidence" value="ECO:0007669"/>
    <property type="project" value="UniProtKB-ARBA"/>
</dbReference>
<dbReference type="InterPro" id="IPR003439">
    <property type="entry name" value="ABC_transporter-like_ATP-bd"/>
</dbReference>
<feature type="domain" description="ABC transporter" evidence="5">
    <location>
        <begin position="23"/>
        <end position="252"/>
    </location>
</feature>
<reference evidence="6" key="1">
    <citation type="submission" date="2022-04" db="EMBL/GenBank/DDBJ databases">
        <title>Desulfatitalea alkaliphila sp. nov., a novel anaerobic sulfate-reducing bacterium isolated from terrestrial mud volcano, Taman Peninsula, Russia.</title>
        <authorList>
            <person name="Khomyakova M.A."/>
            <person name="Merkel A.Y."/>
            <person name="Slobodkin A.I."/>
        </authorList>
    </citation>
    <scope>NUCLEOTIDE SEQUENCE</scope>
    <source>
        <strain evidence="6">M08but</strain>
    </source>
</reference>
<dbReference type="GO" id="GO:0005886">
    <property type="term" value="C:plasma membrane"/>
    <property type="evidence" value="ECO:0007669"/>
    <property type="project" value="TreeGrafter"/>
</dbReference>
<dbReference type="EMBL" id="JALJRB010000008">
    <property type="protein sequence ID" value="MCJ8500748.1"/>
    <property type="molecule type" value="Genomic_DNA"/>
</dbReference>
<evidence type="ECO:0000256" key="1">
    <source>
        <dbReference type="ARBA" id="ARBA00022448"/>
    </source>
</evidence>